<dbReference type="Proteomes" id="UP000238327">
    <property type="component" value="Chromosome"/>
</dbReference>
<organism evidence="2 3">
    <name type="scientific">Ectopseudomonas mendocina</name>
    <name type="common">Pseudomonas mendocina</name>
    <dbReference type="NCBI Taxonomy" id="300"/>
    <lineage>
        <taxon>Bacteria</taxon>
        <taxon>Pseudomonadati</taxon>
        <taxon>Pseudomonadota</taxon>
        <taxon>Gammaproteobacteria</taxon>
        <taxon>Pseudomonadales</taxon>
        <taxon>Pseudomonadaceae</taxon>
        <taxon>Ectopseudomonas</taxon>
    </lineage>
</organism>
<dbReference type="OrthoDB" id="9802994at2"/>
<gene>
    <name evidence="2" type="ORF">C7A17_12975</name>
</gene>
<protein>
    <submittedName>
        <fullName evidence="2">Baseplate assembly protein</fullName>
    </submittedName>
</protein>
<evidence type="ECO:0000313" key="3">
    <source>
        <dbReference type="Proteomes" id="UP000238327"/>
    </source>
</evidence>
<dbReference type="NCBIfam" id="TIGR01644">
    <property type="entry name" value="phage_P2_V"/>
    <property type="match status" value="1"/>
</dbReference>
<sequence length="177" mass="19376">MVIDQRSMSRLLSPLWRRLRLLVSRGVLQMTEDETTLQNVQVTLLGESPAWAERFQQYGYTAVPHVGAEALVVAVGGARAHLVAVAVDDRRYRMASLKSGEVAIYDDLGQSVHLTREGIVIKGAGLPLAFVDCPLVSMDGDLEVAGEVRDHSSTMQTMRDRYNAHHHGGPGPSPEMS</sequence>
<dbReference type="AlphaFoldDB" id="A0A2R3QPK1"/>
<feature type="domain" description="Bacteriophage Mu Gp45 N-terminal" evidence="1">
    <location>
        <begin position="25"/>
        <end position="91"/>
    </location>
</feature>
<dbReference type="PIRSF" id="PIRSF012337">
    <property type="entry name" value="gp45"/>
    <property type="match status" value="1"/>
</dbReference>
<dbReference type="InterPro" id="IPR014462">
    <property type="entry name" value="Phage_Mu_Gp45"/>
</dbReference>
<evidence type="ECO:0000259" key="1">
    <source>
        <dbReference type="Pfam" id="PF06890"/>
    </source>
</evidence>
<accession>A0A2R3QPK1</accession>
<dbReference type="Pfam" id="PF06890">
    <property type="entry name" value="Phage_Mu_Gp45"/>
    <property type="match status" value="1"/>
</dbReference>
<proteinExistence type="predicted"/>
<name>A0A2R3QPK1_ECTME</name>
<dbReference type="InterPro" id="IPR013046">
    <property type="entry name" value="GpV/Gp45"/>
</dbReference>
<evidence type="ECO:0000313" key="2">
    <source>
        <dbReference type="EMBL" id="AVO53643.1"/>
    </source>
</evidence>
<dbReference type="RefSeq" id="WP_106738427.1">
    <property type="nucleotide sequence ID" value="NZ_CP027657.1"/>
</dbReference>
<dbReference type="EMBL" id="CP027657">
    <property type="protein sequence ID" value="AVO53643.1"/>
    <property type="molecule type" value="Genomic_DNA"/>
</dbReference>
<dbReference type="InterPro" id="IPR053861">
    <property type="entry name" value="Phage_Mu_Gp45_N"/>
</dbReference>
<reference evidence="2 3" key="1">
    <citation type="submission" date="2018-03" db="EMBL/GenBank/DDBJ databases">
        <title>Complete genome sequence and methylome analysis of Pseudomonas mendocina NEB 698.</title>
        <authorList>
            <person name="Morgan R.D."/>
        </authorList>
    </citation>
    <scope>NUCLEOTIDE SEQUENCE [LARGE SCALE GENOMIC DNA]</scope>
    <source>
        <strain evidence="2 3">NEB698</strain>
    </source>
</reference>